<protein>
    <submittedName>
        <fullName evidence="2">Uncharacterized protein</fullName>
    </submittedName>
</protein>
<feature type="region of interest" description="Disordered" evidence="1">
    <location>
        <begin position="1"/>
        <end position="41"/>
    </location>
</feature>
<accession>A0ABR0PLK9</accession>
<dbReference type="EMBL" id="JARKNE010000006">
    <property type="protein sequence ID" value="KAK5825305.1"/>
    <property type="molecule type" value="Genomic_DNA"/>
</dbReference>
<proteinExistence type="predicted"/>
<gene>
    <name evidence="2" type="ORF">PVK06_020121</name>
</gene>
<comment type="caution">
    <text evidence="2">The sequence shown here is derived from an EMBL/GenBank/DDBJ whole genome shotgun (WGS) entry which is preliminary data.</text>
</comment>
<keyword evidence="3" id="KW-1185">Reference proteome</keyword>
<sequence length="100" mass="11016">MNDVEQEMYTGSREFEETESATPSVNPLDNQPSNVGGERDDSQLLRAIADALQHLVRTVPATTSVPTVRRAPIKELRKYGATEFLGLRGIGPSAAENWME</sequence>
<feature type="compositionally biased region" description="Polar residues" evidence="1">
    <location>
        <begin position="20"/>
        <end position="34"/>
    </location>
</feature>
<organism evidence="2 3">
    <name type="scientific">Gossypium arboreum</name>
    <name type="common">Tree cotton</name>
    <name type="synonym">Gossypium nanking</name>
    <dbReference type="NCBI Taxonomy" id="29729"/>
    <lineage>
        <taxon>Eukaryota</taxon>
        <taxon>Viridiplantae</taxon>
        <taxon>Streptophyta</taxon>
        <taxon>Embryophyta</taxon>
        <taxon>Tracheophyta</taxon>
        <taxon>Spermatophyta</taxon>
        <taxon>Magnoliopsida</taxon>
        <taxon>eudicotyledons</taxon>
        <taxon>Gunneridae</taxon>
        <taxon>Pentapetalae</taxon>
        <taxon>rosids</taxon>
        <taxon>malvids</taxon>
        <taxon>Malvales</taxon>
        <taxon>Malvaceae</taxon>
        <taxon>Malvoideae</taxon>
        <taxon>Gossypium</taxon>
    </lineage>
</organism>
<evidence type="ECO:0000256" key="1">
    <source>
        <dbReference type="SAM" id="MobiDB-lite"/>
    </source>
</evidence>
<dbReference type="Proteomes" id="UP001358586">
    <property type="component" value="Chromosome 6"/>
</dbReference>
<evidence type="ECO:0000313" key="2">
    <source>
        <dbReference type="EMBL" id="KAK5825305.1"/>
    </source>
</evidence>
<evidence type="ECO:0000313" key="3">
    <source>
        <dbReference type="Proteomes" id="UP001358586"/>
    </source>
</evidence>
<reference evidence="2 3" key="1">
    <citation type="submission" date="2023-03" db="EMBL/GenBank/DDBJ databases">
        <title>WGS of Gossypium arboreum.</title>
        <authorList>
            <person name="Yu D."/>
        </authorList>
    </citation>
    <scope>NUCLEOTIDE SEQUENCE [LARGE SCALE GENOMIC DNA]</scope>
    <source>
        <tissue evidence="2">Leaf</tissue>
    </source>
</reference>
<name>A0ABR0PLK9_GOSAR</name>